<dbReference type="GO" id="GO:0016020">
    <property type="term" value="C:membrane"/>
    <property type="evidence" value="ECO:0007669"/>
    <property type="project" value="UniProtKB-SubCell"/>
</dbReference>
<sequence>MSISSAEFQSTENVAIDDTVAGMLDYSGQPAKRSKSGYWRSAYFTTGATVAEKFAYFGISSNIITYLSGPLRQPTAMAAAEVNIWSGTGLLMPLLGGFVADSFVGRYWTIVFSSVVYILALGLLTLSAMLNSERPNHLRVFFFFFSLYLVAVSQGLQKPGIMAFGADQFDEQDAEERRGRSSFFNWIYFSSVAGPFTAVLVLNYVQDNVSWSLGFGIPCISMAVSLAIFLFGSRSYRYTIKVEENHPLWRISRVFVQAAINWRTKSSTSVYNVEGEETVPQLCSQQFKFLNRALLAPDGSREYEEASSISEIEEAKTLLRLIPMWVTSLGYAIVLSQTSTLFTEQGITMDRSISSSIDIPAASLQCVIGFSVILLVPIYDFVFVPIARSITGSHSGITKLQRIGMGMVFCISSMVIAALVERKRLETARVYGLVDSPKEKVPMSFWWLVPQYILCGVTNIFTLVGLQELFYDEVPCKLKSVALSLFLSIFGIGEFMSSFLISIIDNLTHRADGYGWFSSNTNRAHLDYFYWLLAGLNALELLAFLYFSKSYNYNGDQVSDNGLKFVLHLGLEIFGPQYRTPWRLALKPQTKQSQPISPSSLPVAGTIFAMARLCFDSHTPSDLSRVIEDWTIGRAINPLLSKVVLDFERDPYDFVDEIREENKDSEGDENKEILHIQCWSSVQVCFTIKVCE</sequence>
<comment type="similarity">
    <text evidence="7">Belongs to the major facilitator superfamily. Phosphate:H(+) symporter (TC 2.A.1.9) family.</text>
</comment>
<feature type="transmembrane region" description="Helical" evidence="8">
    <location>
        <begin position="478"/>
        <end position="504"/>
    </location>
</feature>
<feature type="transmembrane region" description="Helical" evidence="8">
    <location>
        <begin position="107"/>
        <end position="130"/>
    </location>
</feature>
<comment type="caution">
    <text evidence="9">The sequence shown here is derived from an EMBL/GenBank/DDBJ whole genome shotgun (WGS) entry which is preliminary data.</text>
</comment>
<protein>
    <submittedName>
        <fullName evidence="9">NRT1 PTR FAMILY -like</fullName>
    </submittedName>
</protein>
<dbReference type="PANTHER" id="PTHR11654">
    <property type="entry name" value="OLIGOPEPTIDE TRANSPORTER-RELATED"/>
    <property type="match status" value="1"/>
</dbReference>
<evidence type="ECO:0000256" key="6">
    <source>
        <dbReference type="ARBA" id="ARBA00023136"/>
    </source>
</evidence>
<dbReference type="InterPro" id="IPR036259">
    <property type="entry name" value="MFS_trans_sf"/>
</dbReference>
<accession>A0A8S0TYN4</accession>
<keyword evidence="6 8" id="KW-0472">Membrane</keyword>
<feature type="transmembrane region" description="Helical" evidence="8">
    <location>
        <begin position="403"/>
        <end position="420"/>
    </location>
</feature>
<evidence type="ECO:0000256" key="8">
    <source>
        <dbReference type="SAM" id="Phobius"/>
    </source>
</evidence>
<dbReference type="InterPro" id="IPR000109">
    <property type="entry name" value="POT_fam"/>
</dbReference>
<evidence type="ECO:0000256" key="1">
    <source>
        <dbReference type="ARBA" id="ARBA00004141"/>
    </source>
</evidence>
<dbReference type="OrthoDB" id="8904098at2759"/>
<feature type="transmembrane region" description="Helical" evidence="8">
    <location>
        <begin position="82"/>
        <end position="100"/>
    </location>
</feature>
<evidence type="ECO:0000256" key="7">
    <source>
        <dbReference type="ARBA" id="ARBA00044504"/>
    </source>
</evidence>
<keyword evidence="3" id="KW-0597">Phosphoprotein</keyword>
<dbReference type="FunFam" id="1.20.1250.20:FF:000410">
    <property type="entry name" value="POT family protein"/>
    <property type="match status" value="1"/>
</dbReference>
<dbReference type="Gene3D" id="1.20.1250.20">
    <property type="entry name" value="MFS general substrate transporter like domains"/>
    <property type="match status" value="1"/>
</dbReference>
<feature type="transmembrane region" description="Helical" evidence="8">
    <location>
        <begin position="211"/>
        <end position="231"/>
    </location>
</feature>
<feature type="transmembrane region" description="Helical" evidence="8">
    <location>
        <begin position="445"/>
        <end position="466"/>
    </location>
</feature>
<proteinExistence type="inferred from homology"/>
<dbReference type="InterPro" id="IPR018456">
    <property type="entry name" value="PTR2_symporter_CS"/>
</dbReference>
<dbReference type="AlphaFoldDB" id="A0A8S0TYN4"/>
<feature type="transmembrane region" description="Helical" evidence="8">
    <location>
        <begin position="186"/>
        <end position="205"/>
    </location>
</feature>
<reference evidence="9 10" key="1">
    <citation type="submission" date="2019-12" db="EMBL/GenBank/DDBJ databases">
        <authorList>
            <person name="Alioto T."/>
            <person name="Alioto T."/>
            <person name="Gomez Garrido J."/>
        </authorList>
    </citation>
    <scope>NUCLEOTIDE SEQUENCE [LARGE SCALE GENOMIC DNA]</scope>
</reference>
<evidence type="ECO:0000313" key="10">
    <source>
        <dbReference type="Proteomes" id="UP000594638"/>
    </source>
</evidence>
<dbReference type="Proteomes" id="UP000594638">
    <property type="component" value="Unassembled WGS sequence"/>
</dbReference>
<dbReference type="Pfam" id="PF00854">
    <property type="entry name" value="PTR2"/>
    <property type="match status" value="1"/>
</dbReference>
<dbReference type="GO" id="GO:0042937">
    <property type="term" value="F:tripeptide transmembrane transporter activity"/>
    <property type="evidence" value="ECO:0007669"/>
    <property type="project" value="InterPro"/>
</dbReference>
<dbReference type="SUPFAM" id="SSF103473">
    <property type="entry name" value="MFS general substrate transporter"/>
    <property type="match status" value="1"/>
</dbReference>
<evidence type="ECO:0000256" key="5">
    <source>
        <dbReference type="ARBA" id="ARBA00022989"/>
    </source>
</evidence>
<evidence type="ECO:0000256" key="4">
    <source>
        <dbReference type="ARBA" id="ARBA00022692"/>
    </source>
</evidence>
<comment type="subcellular location">
    <subcellularLocation>
        <location evidence="1">Membrane</location>
        <topology evidence="1">Multi-pass membrane protein</topology>
    </subcellularLocation>
</comment>
<name>A0A8S0TYN4_OLEEU</name>
<keyword evidence="5 8" id="KW-1133">Transmembrane helix</keyword>
<organism evidence="9 10">
    <name type="scientific">Olea europaea subsp. europaea</name>
    <dbReference type="NCBI Taxonomy" id="158383"/>
    <lineage>
        <taxon>Eukaryota</taxon>
        <taxon>Viridiplantae</taxon>
        <taxon>Streptophyta</taxon>
        <taxon>Embryophyta</taxon>
        <taxon>Tracheophyta</taxon>
        <taxon>Spermatophyta</taxon>
        <taxon>Magnoliopsida</taxon>
        <taxon>eudicotyledons</taxon>
        <taxon>Gunneridae</taxon>
        <taxon>Pentapetalae</taxon>
        <taxon>asterids</taxon>
        <taxon>lamiids</taxon>
        <taxon>Lamiales</taxon>
        <taxon>Oleaceae</taxon>
        <taxon>Oleeae</taxon>
        <taxon>Olea</taxon>
    </lineage>
</organism>
<keyword evidence="10" id="KW-1185">Reference proteome</keyword>
<gene>
    <name evidence="9" type="ORF">OLEA9_A043228</name>
</gene>
<dbReference type="InterPro" id="IPR044739">
    <property type="entry name" value="NRT1/PTR"/>
</dbReference>
<dbReference type="EMBL" id="CACTIH010007359">
    <property type="protein sequence ID" value="CAA3011141.1"/>
    <property type="molecule type" value="Genomic_DNA"/>
</dbReference>
<dbReference type="CDD" id="cd17417">
    <property type="entry name" value="MFS_NPF5"/>
    <property type="match status" value="1"/>
</dbReference>
<dbReference type="PROSITE" id="PS01022">
    <property type="entry name" value="PTR2_1"/>
    <property type="match status" value="1"/>
</dbReference>
<evidence type="ECO:0000256" key="2">
    <source>
        <dbReference type="ARBA" id="ARBA00005982"/>
    </source>
</evidence>
<feature type="transmembrane region" description="Helical" evidence="8">
    <location>
        <begin position="528"/>
        <end position="547"/>
    </location>
</feature>
<evidence type="ECO:0000256" key="3">
    <source>
        <dbReference type="ARBA" id="ARBA00022553"/>
    </source>
</evidence>
<keyword evidence="4 8" id="KW-0812">Transmembrane</keyword>
<feature type="transmembrane region" description="Helical" evidence="8">
    <location>
        <begin position="362"/>
        <end position="382"/>
    </location>
</feature>
<comment type="similarity">
    <text evidence="2">Belongs to the major facilitator superfamily. Proton-dependent oligopeptide transporter (POT/PTR) (TC 2.A.17) family.</text>
</comment>
<dbReference type="Gramene" id="OE9A043228T1">
    <property type="protein sequence ID" value="OE9A043228C1"/>
    <property type="gene ID" value="OE9A043228"/>
</dbReference>
<evidence type="ECO:0000313" key="9">
    <source>
        <dbReference type="EMBL" id="CAA3011141.1"/>
    </source>
</evidence>
<dbReference type="GO" id="GO:0071916">
    <property type="term" value="F:dipeptide transmembrane transporter activity"/>
    <property type="evidence" value="ECO:0007669"/>
    <property type="project" value="InterPro"/>
</dbReference>